<keyword evidence="2" id="KW-0808">Transferase</keyword>
<dbReference type="Pfam" id="PF13302">
    <property type="entry name" value="Acetyltransf_3"/>
    <property type="match status" value="1"/>
</dbReference>
<dbReference type="CDD" id="cd04301">
    <property type="entry name" value="NAT_SF"/>
    <property type="match status" value="1"/>
</dbReference>
<dbReference type="GO" id="GO:0008999">
    <property type="term" value="F:protein-N-terminal-alanine acetyltransferase activity"/>
    <property type="evidence" value="ECO:0007669"/>
    <property type="project" value="TreeGrafter"/>
</dbReference>
<dbReference type="PANTHER" id="PTHR43441:SF10">
    <property type="entry name" value="ACETYLTRANSFERASE"/>
    <property type="match status" value="1"/>
</dbReference>
<dbReference type="RefSeq" id="WP_052022340.1">
    <property type="nucleotide sequence ID" value="NZ_AXCW01000023.1"/>
</dbReference>
<evidence type="ECO:0000259" key="1">
    <source>
        <dbReference type="PROSITE" id="PS51186"/>
    </source>
</evidence>
<evidence type="ECO:0000313" key="2">
    <source>
        <dbReference type="EMBL" id="EYR64608.1"/>
    </source>
</evidence>
<gene>
    <name evidence="2" type="ORF">N866_07545</name>
</gene>
<dbReference type="Proteomes" id="UP000019753">
    <property type="component" value="Unassembled WGS sequence"/>
</dbReference>
<proteinExistence type="predicted"/>
<dbReference type="PROSITE" id="PS51186">
    <property type="entry name" value="GNAT"/>
    <property type="match status" value="1"/>
</dbReference>
<keyword evidence="3" id="KW-1185">Reference proteome</keyword>
<organism evidence="2 3">
    <name type="scientific">Actinotalea ferrariae CF5-4</name>
    <dbReference type="NCBI Taxonomy" id="948458"/>
    <lineage>
        <taxon>Bacteria</taxon>
        <taxon>Bacillati</taxon>
        <taxon>Actinomycetota</taxon>
        <taxon>Actinomycetes</taxon>
        <taxon>Micrococcales</taxon>
        <taxon>Cellulomonadaceae</taxon>
        <taxon>Actinotalea</taxon>
    </lineage>
</organism>
<dbReference type="EMBL" id="AXCW01000023">
    <property type="protein sequence ID" value="EYR64608.1"/>
    <property type="molecule type" value="Genomic_DNA"/>
</dbReference>
<evidence type="ECO:0000313" key="3">
    <source>
        <dbReference type="Proteomes" id="UP000019753"/>
    </source>
</evidence>
<dbReference type="PANTHER" id="PTHR43441">
    <property type="entry name" value="RIBOSOMAL-PROTEIN-SERINE ACETYLTRANSFERASE"/>
    <property type="match status" value="1"/>
</dbReference>
<accession>A0A021VU05</accession>
<feature type="domain" description="N-acetyltransferase" evidence="1">
    <location>
        <begin position="11"/>
        <end position="167"/>
    </location>
</feature>
<dbReference type="InterPro" id="IPR016181">
    <property type="entry name" value="Acyl_CoA_acyltransferase"/>
</dbReference>
<dbReference type="GO" id="GO:0005737">
    <property type="term" value="C:cytoplasm"/>
    <property type="evidence" value="ECO:0007669"/>
    <property type="project" value="TreeGrafter"/>
</dbReference>
<reference evidence="2 3" key="1">
    <citation type="submission" date="2014-01" db="EMBL/GenBank/DDBJ databases">
        <title>Actinotalea ferrariae CF5-4.</title>
        <authorList>
            <person name="Chen F."/>
            <person name="Li Y."/>
            <person name="Wang G."/>
        </authorList>
    </citation>
    <scope>NUCLEOTIDE SEQUENCE [LARGE SCALE GENOMIC DNA]</scope>
    <source>
        <strain evidence="2 3">CF5-4</strain>
    </source>
</reference>
<dbReference type="SUPFAM" id="SSF55729">
    <property type="entry name" value="Acyl-CoA N-acyltransferases (Nat)"/>
    <property type="match status" value="1"/>
</dbReference>
<comment type="caution">
    <text evidence="2">The sequence shown here is derived from an EMBL/GenBank/DDBJ whole genome shotgun (WGS) entry which is preliminary data.</text>
</comment>
<dbReference type="InterPro" id="IPR000182">
    <property type="entry name" value="GNAT_dom"/>
</dbReference>
<dbReference type="OrthoDB" id="9795188at2"/>
<dbReference type="InterPro" id="IPR051908">
    <property type="entry name" value="Ribosomal_N-acetyltransferase"/>
</dbReference>
<dbReference type="Gene3D" id="3.40.630.30">
    <property type="match status" value="1"/>
</dbReference>
<protein>
    <submittedName>
        <fullName evidence="2">Acetyltransferase</fullName>
    </submittedName>
</protein>
<name>A0A021VU05_9CELL</name>
<dbReference type="GO" id="GO:1990189">
    <property type="term" value="F:protein N-terminal-serine acetyltransferase activity"/>
    <property type="evidence" value="ECO:0007669"/>
    <property type="project" value="TreeGrafter"/>
</dbReference>
<dbReference type="AlphaFoldDB" id="A0A021VU05"/>
<sequence>MHPVTLGDDVVTLSVPTVEDVDAITAICQDPEIQEWTTVPSPYRREHAVGFVEDLVRSGWEDDRERNWAVRVDGRLVGMVGLGRRPLRCAEVGFWMAPDARGRGLLDRALRLVLDHAFDPGGMDLERVEWKAFAGNWRSWRAVWRHGFRFEGALRRGGVHRDARRDDWVGGLLRDDPREPVLPWPGTVVDPLGTPPA</sequence>